<accession>A1WZ21</accession>
<dbReference type="HOGENOM" id="CLU_2342855_0_0_6"/>
<evidence type="ECO:0000313" key="3">
    <source>
        <dbReference type="Proteomes" id="UP000000647"/>
    </source>
</evidence>
<dbReference type="InterPro" id="IPR058548">
    <property type="entry name" value="MlaB-like_STAS"/>
</dbReference>
<reference evidence="2 3" key="2">
    <citation type="journal article" date="2013" name="Stand. Genomic Sci.">
        <title>Complete genome sequence of Halorhodospira halophila SL1.</title>
        <authorList>
            <person name="Challacombe J.F."/>
            <person name="Majid S."/>
            <person name="Deole R."/>
            <person name="Brettin T.S."/>
            <person name="Bruce D."/>
            <person name="Delano S.F."/>
            <person name="Detter J.C."/>
            <person name="Gleasner C.D."/>
            <person name="Han C.S."/>
            <person name="Misra M."/>
            <person name="Reitenga K.G."/>
            <person name="Mikhailova N."/>
            <person name="Woyke T."/>
            <person name="Pitluck S."/>
            <person name="Nolan M."/>
            <person name="Land M.L."/>
            <person name="Saunders E."/>
            <person name="Tapia R."/>
            <person name="Lapidus A."/>
            <person name="Ivanova N."/>
            <person name="Hoff W.D."/>
        </authorList>
    </citation>
    <scope>NUCLEOTIDE SEQUENCE [LARGE SCALE GENOMIC DNA]</scope>
    <source>
        <strain evidence="3">DSM 244 / SL1</strain>
    </source>
</reference>
<feature type="domain" description="STAS" evidence="1">
    <location>
        <begin position="7"/>
        <end position="65"/>
    </location>
</feature>
<dbReference type="Proteomes" id="UP000000647">
    <property type="component" value="Chromosome"/>
</dbReference>
<dbReference type="PANTHER" id="PTHR35849">
    <property type="entry name" value="BLR2341 PROTEIN"/>
    <property type="match status" value="1"/>
</dbReference>
<dbReference type="Pfam" id="PF13466">
    <property type="entry name" value="STAS_2"/>
    <property type="match status" value="1"/>
</dbReference>
<reference evidence="3" key="1">
    <citation type="submission" date="2006-12" db="EMBL/GenBank/DDBJ databases">
        <title>Complete sequence of Halorhodospira halophila SL1.</title>
        <authorList>
            <consortium name="US DOE Joint Genome Institute"/>
            <person name="Copeland A."/>
            <person name="Lucas S."/>
            <person name="Lapidus A."/>
            <person name="Barry K."/>
            <person name="Detter J.C."/>
            <person name="Glavina del Rio T."/>
            <person name="Hammon N."/>
            <person name="Israni S."/>
            <person name="Dalin E."/>
            <person name="Tice H."/>
            <person name="Pitluck S."/>
            <person name="Saunders E."/>
            <person name="Brettin T."/>
            <person name="Bruce D."/>
            <person name="Han C."/>
            <person name="Tapia R."/>
            <person name="Schmutz J."/>
            <person name="Larimer F."/>
            <person name="Land M."/>
            <person name="Hauser L."/>
            <person name="Kyrpides N."/>
            <person name="Mikhailova N."/>
            <person name="Hoff W."/>
            <person name="Richardson P."/>
        </authorList>
    </citation>
    <scope>NUCLEOTIDE SEQUENCE [LARGE SCALE GENOMIC DNA]</scope>
    <source>
        <strain evidence="3">DSM 244 / SL1</strain>
    </source>
</reference>
<dbReference type="InterPro" id="IPR002645">
    <property type="entry name" value="STAS_dom"/>
</dbReference>
<dbReference type="EMBL" id="CP000544">
    <property type="protein sequence ID" value="ABM62933.1"/>
    <property type="molecule type" value="Genomic_DNA"/>
</dbReference>
<dbReference type="OrthoDB" id="3296574at2"/>
<protein>
    <recommendedName>
        <fullName evidence="1">STAS domain-containing protein</fullName>
    </recommendedName>
</protein>
<dbReference type="eggNOG" id="COG1366">
    <property type="taxonomic scope" value="Bacteria"/>
</dbReference>
<proteinExistence type="predicted"/>
<gene>
    <name evidence="2" type="ordered locus">Hhal_2169</name>
</gene>
<dbReference type="SUPFAM" id="SSF52091">
    <property type="entry name" value="SpoIIaa-like"/>
    <property type="match status" value="1"/>
</dbReference>
<organism evidence="2 3">
    <name type="scientific">Halorhodospira halophila (strain DSM 244 / SL1)</name>
    <name type="common">Ectothiorhodospira halophila (strain DSM 244 / SL1)</name>
    <dbReference type="NCBI Taxonomy" id="349124"/>
    <lineage>
        <taxon>Bacteria</taxon>
        <taxon>Pseudomonadati</taxon>
        <taxon>Pseudomonadota</taxon>
        <taxon>Gammaproteobacteria</taxon>
        <taxon>Chromatiales</taxon>
        <taxon>Ectothiorhodospiraceae</taxon>
        <taxon>Halorhodospira</taxon>
    </lineage>
</organism>
<evidence type="ECO:0000259" key="1">
    <source>
        <dbReference type="PROSITE" id="PS50801"/>
    </source>
</evidence>
<keyword evidence="3" id="KW-1185">Reference proteome</keyword>
<dbReference type="PANTHER" id="PTHR35849:SF2">
    <property type="entry name" value="BLR2341 PROTEIN"/>
    <property type="match status" value="1"/>
</dbReference>
<dbReference type="PROSITE" id="PS50801">
    <property type="entry name" value="STAS"/>
    <property type="match status" value="1"/>
</dbReference>
<sequence>MAADQPIELGEQLDITVATTLKETLSDALASGQPVTLDGARLQRVDAAGVQLLAAFARAATSRSGWSWQGGGAPAPVAEAAADLGLADELGSGGAAR</sequence>
<name>A1WZ21_HALHL</name>
<dbReference type="Gene3D" id="3.30.750.24">
    <property type="entry name" value="STAS domain"/>
    <property type="match status" value="1"/>
</dbReference>
<dbReference type="STRING" id="349124.Hhal_2169"/>
<dbReference type="KEGG" id="hha:Hhal_2169"/>
<evidence type="ECO:0000313" key="2">
    <source>
        <dbReference type="EMBL" id="ABM62933.1"/>
    </source>
</evidence>
<dbReference type="RefSeq" id="WP_011814955.1">
    <property type="nucleotide sequence ID" value="NC_008789.1"/>
</dbReference>
<dbReference type="AlphaFoldDB" id="A1WZ21"/>
<dbReference type="InterPro" id="IPR036513">
    <property type="entry name" value="STAS_dom_sf"/>
</dbReference>
<dbReference type="InterPro" id="IPR052746">
    <property type="entry name" value="MlaB_ABC_Transporter"/>
</dbReference>